<dbReference type="AlphaFoldDB" id="F0WGG3"/>
<reference evidence="2" key="2">
    <citation type="submission" date="2011-02" db="EMBL/GenBank/DDBJ databases">
        <authorList>
            <person name="MacLean D."/>
        </authorList>
    </citation>
    <scope>NUCLEOTIDE SEQUENCE</scope>
</reference>
<name>F0WGG3_9STRA</name>
<keyword evidence="1" id="KW-1133">Transmembrane helix</keyword>
<dbReference type="EMBL" id="FR824136">
    <property type="protein sequence ID" value="CCA20326.1"/>
    <property type="molecule type" value="Genomic_DNA"/>
</dbReference>
<organism evidence="2">
    <name type="scientific">Albugo laibachii Nc14</name>
    <dbReference type="NCBI Taxonomy" id="890382"/>
    <lineage>
        <taxon>Eukaryota</taxon>
        <taxon>Sar</taxon>
        <taxon>Stramenopiles</taxon>
        <taxon>Oomycota</taxon>
        <taxon>Peronosporomycetes</taxon>
        <taxon>Albuginales</taxon>
        <taxon>Albuginaceae</taxon>
        <taxon>Albugo</taxon>
    </lineage>
</organism>
<proteinExistence type="predicted"/>
<evidence type="ECO:0000313" key="2">
    <source>
        <dbReference type="EMBL" id="CCA20326.1"/>
    </source>
</evidence>
<reference evidence="2" key="1">
    <citation type="journal article" date="2011" name="PLoS Biol.">
        <title>Gene gain and loss during evolution of obligate parasitism in the white rust pathogen of Arabidopsis thaliana.</title>
        <authorList>
            <person name="Kemen E."/>
            <person name="Gardiner A."/>
            <person name="Schultz-Larsen T."/>
            <person name="Kemen A.C."/>
            <person name="Balmuth A.L."/>
            <person name="Robert-Seilaniantz A."/>
            <person name="Bailey K."/>
            <person name="Holub E."/>
            <person name="Studholme D.J."/>
            <person name="Maclean D."/>
            <person name="Jones J.D."/>
        </authorList>
    </citation>
    <scope>NUCLEOTIDE SEQUENCE</scope>
</reference>
<keyword evidence="1" id="KW-0812">Transmembrane</keyword>
<sequence length="90" mass="10252">MLAKLSLSTWVYIVLIAYSWDLQLICMLELLVGGGEYGMMALAQNVAKKVIAFDSKNLTSMATLTRYYLYYKHGISVIDLYVDLPTHRIK</sequence>
<keyword evidence="1" id="KW-0472">Membrane</keyword>
<protein>
    <submittedName>
        <fullName evidence="2">AlNc14C91G5696 protein</fullName>
    </submittedName>
</protein>
<feature type="transmembrane region" description="Helical" evidence="1">
    <location>
        <begin position="12"/>
        <end position="32"/>
    </location>
</feature>
<gene>
    <name evidence="2" type="primary">AlNc14C91G5696</name>
    <name evidence="2" type="ORF">ALNC14_064690</name>
</gene>
<accession>F0WGG3</accession>
<dbReference type="HOGENOM" id="CLU_2445369_0_0_1"/>
<evidence type="ECO:0000256" key="1">
    <source>
        <dbReference type="SAM" id="Phobius"/>
    </source>
</evidence>